<feature type="transmembrane region" description="Helical" evidence="2">
    <location>
        <begin position="773"/>
        <end position="796"/>
    </location>
</feature>
<feature type="compositionally biased region" description="Low complexity" evidence="1">
    <location>
        <begin position="271"/>
        <end position="284"/>
    </location>
</feature>
<feature type="transmembrane region" description="Helical" evidence="2">
    <location>
        <begin position="649"/>
        <end position="667"/>
    </location>
</feature>
<feature type="transmembrane region" description="Helical" evidence="2">
    <location>
        <begin position="535"/>
        <end position="556"/>
    </location>
</feature>
<feature type="compositionally biased region" description="Low complexity" evidence="1">
    <location>
        <begin position="300"/>
        <end position="310"/>
    </location>
</feature>
<keyword evidence="2" id="KW-0812">Transmembrane</keyword>
<evidence type="ECO:0000313" key="4">
    <source>
        <dbReference type="Proteomes" id="UP000198287"/>
    </source>
</evidence>
<protein>
    <submittedName>
        <fullName evidence="3">Salivary glue protein Sgs-3</fullName>
    </submittedName>
</protein>
<reference evidence="3 4" key="1">
    <citation type="submission" date="2015-12" db="EMBL/GenBank/DDBJ databases">
        <title>The genome of Folsomia candida.</title>
        <authorList>
            <person name="Faddeeva A."/>
            <person name="Derks M.F."/>
            <person name="Anvar Y."/>
            <person name="Smit S."/>
            <person name="Van Straalen N."/>
            <person name="Roelofs D."/>
        </authorList>
    </citation>
    <scope>NUCLEOTIDE SEQUENCE [LARGE SCALE GENOMIC DNA]</scope>
    <source>
        <strain evidence="3 4">VU population</strain>
        <tissue evidence="3">Whole body</tissue>
    </source>
</reference>
<comment type="caution">
    <text evidence="3">The sequence shown here is derived from an EMBL/GenBank/DDBJ whole genome shotgun (WGS) entry which is preliminary data.</text>
</comment>
<proteinExistence type="predicted"/>
<feature type="region of interest" description="Disordered" evidence="1">
    <location>
        <begin position="970"/>
        <end position="1052"/>
    </location>
</feature>
<feature type="compositionally biased region" description="Polar residues" evidence="1">
    <location>
        <begin position="16"/>
        <end position="27"/>
    </location>
</feature>
<keyword evidence="2" id="KW-0472">Membrane</keyword>
<name>A0A226ECA5_FOLCA</name>
<feature type="compositionally biased region" description="Basic residues" evidence="1">
    <location>
        <begin position="126"/>
        <end position="137"/>
    </location>
</feature>
<organism evidence="3 4">
    <name type="scientific">Folsomia candida</name>
    <name type="common">Springtail</name>
    <dbReference type="NCBI Taxonomy" id="158441"/>
    <lineage>
        <taxon>Eukaryota</taxon>
        <taxon>Metazoa</taxon>
        <taxon>Ecdysozoa</taxon>
        <taxon>Arthropoda</taxon>
        <taxon>Hexapoda</taxon>
        <taxon>Collembola</taxon>
        <taxon>Entomobryomorpha</taxon>
        <taxon>Isotomoidea</taxon>
        <taxon>Isotomidae</taxon>
        <taxon>Proisotominae</taxon>
        <taxon>Folsomia</taxon>
    </lineage>
</organism>
<sequence length="1426" mass="161055">MEKSKNKTTRKKGQNESEASLANNKGGPQNADKKEASQAELLSVPEEHKLPSSPNCTPIRGPSSTSAQRHKHKLTEEEEHDIEKFFRKKPHNTEEVMTPSESDNSEAAKDLPIKEVPNPKTETVKKPPRKSAVKHNFPKFDDQELHDIEKFFVHSPRKSISRITIDETDSEEEHVARNKPQQISTSANKAAYKDKLTVQENNNAAHPALKTVPIPTVLVTKVERVSKKVVKKADSLSRPELAATEIEQLQINKAVLKDGQGSEKQESVVESDLSSSTLPTFPSSGESRSSGKPDMTWIIESSEGESGPSSVTTDMPETDSISVSGTEESSLKEIAGGNEVLSLNQEFSGISRLLSLVTMLGRLPFVIYKETDAFRCKRKPPKGQWDLYLLTCILGVALFMATFSVFLILSIKVEENAEDSYSQYANFEKLLFQKHWLHITVFLLTFIVALVGNVSVILYGNHISKYINDVGESLEDFQYKNASKGARTMKFVHLFITALDVVVLVAFFFTSDLGFQESVKFETILYLRWGLKEAFLHTFWMNIAVYVVLFFEIYVYFVARNHLLLIMVLCLAITNTAHGWNSKTTFLLGTSKPINISTLNTVSGGSDHLQEIMGRNWFLAAEYFDLQEMRGTRNDADTSYGVWLDLRTFLALSPSFLHLAFLALFTLRCKKFTPQNRAKSIKQFDMPLSYKTLLEQHLKITKLIEGISSCSTAVLFSYFSTRVLCICCELFRSSTAFLFDLTLKKVNGSEYISGNSGVRVKYDPTELESIVEIAYFLSTTLISLFVVISTISAVGVTVMHGFEPVRRYGLLLADSLKGRKFIMSLYMSFNAKKPHIVKPGSWFLVNKSLFLSIVGTALLLFSIMIQSTVVNLVETPIVLACPHDKTQLCVKESVLNSKTEDIQKHIDDNAGATFEIPKTSHIMPTMSARPTTETPSTMMPTMMPTTITSATIRTDNPTITTTEAPTTIRTTQSTPTTIRTTQSTPTTVKTTQSTPTTIRTTQSTPTTIRTTQSTPTTIRTTQSTPTTIKTTHKPTPTTIPPKPCPKGTETVKPTASLQEKTKLCGINCPLSRAYRMVPFAKNGKASLSTMKQGWTDTNEIVECLANPYKNFKTITAVYDCFGNCYNERDQLGRFAFSLSGKQKLRKHQLNVPDFSFEFECFSEKTDSVYFNPLEICGIPYAYTHMLYDYYTSNHNAPFAKATLIKMIKEFPNNYTFPVIKPKCDKKDFFSDPTQHSHLAVKVDVTHNQVKYSIWRLIPYSFVYDGAGLPIPFWWEGKIWFKPEHHFQDELPHQRRDRLLAHPYSHMDAFFTSRKFPNGTMDPSAISSFKMHDCFGNQLDEYDDCGGLPFWLFDGQILRKPRKIEVGKHKCWESWIPGYKCGVPGNSTELIEKFRPQRPKLWIRRRHKCEMIAGRRDAKSNFLFLQH</sequence>
<dbReference type="EMBL" id="LNIX01000004">
    <property type="protein sequence ID" value="OXA55205.1"/>
    <property type="molecule type" value="Genomic_DNA"/>
</dbReference>
<feature type="transmembrane region" description="Helical" evidence="2">
    <location>
        <begin position="387"/>
        <end position="411"/>
    </location>
</feature>
<feature type="transmembrane region" description="Helical" evidence="2">
    <location>
        <begin position="563"/>
        <end position="580"/>
    </location>
</feature>
<evidence type="ECO:0000313" key="3">
    <source>
        <dbReference type="EMBL" id="OXA55205.1"/>
    </source>
</evidence>
<feature type="transmembrane region" description="Helical" evidence="2">
    <location>
        <begin position="436"/>
        <end position="459"/>
    </location>
</feature>
<feature type="compositionally biased region" description="Basic residues" evidence="1">
    <location>
        <begin position="1"/>
        <end position="12"/>
    </location>
</feature>
<feature type="region of interest" description="Disordered" evidence="1">
    <location>
        <begin position="163"/>
        <end position="187"/>
    </location>
</feature>
<feature type="compositionally biased region" description="Polar residues" evidence="1">
    <location>
        <begin position="311"/>
        <end position="328"/>
    </location>
</feature>
<gene>
    <name evidence="3" type="ORF">Fcan01_08601</name>
</gene>
<feature type="compositionally biased region" description="Polar residues" evidence="1">
    <location>
        <begin position="52"/>
        <end position="67"/>
    </location>
</feature>
<dbReference type="Proteomes" id="UP000198287">
    <property type="component" value="Unassembled WGS sequence"/>
</dbReference>
<feature type="region of interest" description="Disordered" evidence="1">
    <location>
        <begin position="258"/>
        <end position="329"/>
    </location>
</feature>
<feature type="transmembrane region" description="Helical" evidence="2">
    <location>
        <begin position="491"/>
        <end position="515"/>
    </location>
</feature>
<evidence type="ECO:0000256" key="1">
    <source>
        <dbReference type="SAM" id="MobiDB-lite"/>
    </source>
</evidence>
<keyword evidence="4" id="KW-1185">Reference proteome</keyword>
<dbReference type="STRING" id="158441.A0A226ECA5"/>
<feature type="region of interest" description="Disordered" evidence="1">
    <location>
        <begin position="1"/>
        <end position="138"/>
    </location>
</feature>
<keyword evidence="2" id="KW-1133">Transmembrane helix</keyword>
<accession>A0A226ECA5</accession>
<feature type="compositionally biased region" description="Low complexity" evidence="1">
    <location>
        <begin position="970"/>
        <end position="1036"/>
    </location>
</feature>
<evidence type="ECO:0000256" key="2">
    <source>
        <dbReference type="SAM" id="Phobius"/>
    </source>
</evidence>